<evidence type="ECO:0000256" key="2">
    <source>
        <dbReference type="ARBA" id="ARBA00004613"/>
    </source>
</evidence>
<evidence type="ECO:0000313" key="10">
    <source>
        <dbReference type="Proteomes" id="UP001241605"/>
    </source>
</evidence>
<feature type="region of interest" description="Disordered" evidence="8">
    <location>
        <begin position="652"/>
        <end position="671"/>
    </location>
</feature>
<dbReference type="EMBL" id="CP124616">
    <property type="protein sequence ID" value="WGW03669.1"/>
    <property type="molecule type" value="Genomic_DNA"/>
</dbReference>
<dbReference type="InterPro" id="IPR001343">
    <property type="entry name" value="Hemolysn_Ca-bd"/>
</dbReference>
<comment type="subcellular location">
    <subcellularLocation>
        <location evidence="1">Membrane</location>
    </subcellularLocation>
    <subcellularLocation>
        <location evidence="2">Secreted</location>
    </subcellularLocation>
</comment>
<name>A0ABY8QGL9_9RHOB</name>
<dbReference type="InterPro" id="IPR011049">
    <property type="entry name" value="Serralysin-like_metalloprot_C"/>
</dbReference>
<dbReference type="InterPro" id="IPR003995">
    <property type="entry name" value="RTX_toxin_determinant-A"/>
</dbReference>
<reference evidence="9 10" key="1">
    <citation type="submission" date="2023-05" db="EMBL/GenBank/DDBJ databases">
        <title>YMD87, complete Genome.</title>
        <authorList>
            <person name="Zhang J."/>
            <person name="Xu X."/>
        </authorList>
    </citation>
    <scope>NUCLEOTIDE SEQUENCE [LARGE SCALE GENOMIC DNA]</scope>
    <source>
        <strain evidence="9 10">YMD87</strain>
    </source>
</reference>
<keyword evidence="4" id="KW-0800">Toxin</keyword>
<evidence type="ECO:0000256" key="1">
    <source>
        <dbReference type="ARBA" id="ARBA00004370"/>
    </source>
</evidence>
<dbReference type="PRINTS" id="PR00313">
    <property type="entry name" value="CABNDNGRPT"/>
</dbReference>
<evidence type="ECO:0000256" key="6">
    <source>
        <dbReference type="ARBA" id="ARBA00023026"/>
    </source>
</evidence>
<evidence type="ECO:0000256" key="3">
    <source>
        <dbReference type="ARBA" id="ARBA00022525"/>
    </source>
</evidence>
<evidence type="ECO:0000256" key="4">
    <source>
        <dbReference type="ARBA" id="ARBA00022656"/>
    </source>
</evidence>
<evidence type="ECO:0000256" key="5">
    <source>
        <dbReference type="ARBA" id="ARBA00022737"/>
    </source>
</evidence>
<dbReference type="PROSITE" id="PS00330">
    <property type="entry name" value="HEMOLYSIN_CALCIUM"/>
    <property type="match status" value="3"/>
</dbReference>
<keyword evidence="7" id="KW-0472">Membrane</keyword>
<dbReference type="RefSeq" id="WP_282300299.1">
    <property type="nucleotide sequence ID" value="NZ_CP124616.1"/>
</dbReference>
<dbReference type="Proteomes" id="UP001241605">
    <property type="component" value="Chromosome"/>
</dbReference>
<keyword evidence="6" id="KW-0843">Virulence</keyword>
<dbReference type="SUPFAM" id="SSF51120">
    <property type="entry name" value="beta-Roll"/>
    <property type="match status" value="4"/>
</dbReference>
<proteinExistence type="predicted"/>
<evidence type="ECO:0000256" key="8">
    <source>
        <dbReference type="SAM" id="MobiDB-lite"/>
    </source>
</evidence>
<dbReference type="Gene3D" id="2.150.10.10">
    <property type="entry name" value="Serralysin-like metalloprotease, C-terminal"/>
    <property type="match status" value="6"/>
</dbReference>
<gene>
    <name evidence="9" type="ORF">QF118_17390</name>
</gene>
<evidence type="ECO:0000313" key="9">
    <source>
        <dbReference type="EMBL" id="WGW03669.1"/>
    </source>
</evidence>
<organism evidence="9 10">
    <name type="scientific">Tropicibacter oceani</name>
    <dbReference type="NCBI Taxonomy" id="3058420"/>
    <lineage>
        <taxon>Bacteria</taxon>
        <taxon>Pseudomonadati</taxon>
        <taxon>Pseudomonadota</taxon>
        <taxon>Alphaproteobacteria</taxon>
        <taxon>Rhodobacterales</taxon>
        <taxon>Roseobacteraceae</taxon>
        <taxon>Tropicibacter</taxon>
    </lineage>
</organism>
<sequence length="1047" mass="110127">MCADTVLNTTPDWTSSHTFSTDDITGTFDGLTQGDLAPGDNTLIDFSATPKITTEGVDLYPINSDFGFIVTDFEGAIEKDFYENPEHLEGFAGDLNGEGGEHIGLVISDAPTDTFKTPATLGTWLMGIGGSFEKASTEHYSVMQSILSDQMYPGDPLAKYPLDDELYVIGGQYDGMLLSDAIVLEGDSNGDGVADLKDVLQPNESTITENIAASSDYSITVKDDGKVLYRWGNAIKRPNDVRLEATLDLPDEWTTADPETPDLAPLYRITAAELVVNHTITNNPNDQIRPEDYENESAIGQLPTYEVLPDGKWVSTDDYYAGDGTFYPAGTVLKDPALAAAAAASPLAAMGALSEDLLEGYTAAWYTTMDREPFEADLDENGEYIVGPRWRLQPDKYGQDLPSVVIPEDPSLPPPPTKDQVKYDVGEDTTTVINLLDWENPISPLSISAGYTNLSGTTSINGMNYTDGLDVAFYVKGDIKPATLYNTQLVMSYEEITIHDANVAINGTAESDYLVGQGGNTFAGGAGEDLFVVSYGVSDEWTDIQASVVTDFEVGVDTIGIIDFDINEFNFLEVVSQAVVGGNLVISVGGVELVTLNGVTEPLTYDDFLLLDRSLDGALVGDTEDNHLVGDQWDNVIMGDAGNDTLMGLDGDDTLTGGQGADSLDGGEGSDTTSYLDAPAAVGVYLDGTPNTGAAVGDVFVSIENVLGSNYADTISGNDDDNILYGADGNDTLSGLAGDDILVGGEGDDSLMGMDDDDVLSGGLGADVMNGGNGDDTITYEDSTKGAGARLDGGVNWGAALGDTIQETENLKGGIWADTFVGSTGDNVLDGGIGWDTLWGNSGDDTLLGGRGNDKLYGQNDNDVLIGGVGADTMVGGAGVDTISYEDATSNVGARLDGGANWGAAVGDVISEAEALLGSSFNDVLVGNTGANELDGSDGNDVLWGQAGNDSLIGGEGDDVLYGQQGSDTFVFEDHFGNDTIKDFAALDVNEKIDLSGVASITDFTDLSTTGHMYQVGADVIINDFSGNTITLENISITNLDSSDFIF</sequence>
<dbReference type="PANTHER" id="PTHR38340:SF1">
    <property type="entry name" value="S-LAYER PROTEIN"/>
    <property type="match status" value="1"/>
</dbReference>
<keyword evidence="5" id="KW-0677">Repeat</keyword>
<protein>
    <submittedName>
        <fullName evidence="9">Calcium-binding protein</fullName>
    </submittedName>
</protein>
<dbReference type="InterPro" id="IPR050557">
    <property type="entry name" value="RTX_toxin/Mannuronan_C5-epim"/>
</dbReference>
<keyword evidence="3" id="KW-0964">Secreted</keyword>
<dbReference type="Pfam" id="PF00353">
    <property type="entry name" value="HemolysinCabind"/>
    <property type="match status" value="6"/>
</dbReference>
<dbReference type="PANTHER" id="PTHR38340">
    <property type="entry name" value="S-LAYER PROTEIN"/>
    <property type="match status" value="1"/>
</dbReference>
<keyword evidence="10" id="KW-1185">Reference proteome</keyword>
<dbReference type="InterPro" id="IPR018511">
    <property type="entry name" value="Hemolysin-typ_Ca-bd_CS"/>
</dbReference>
<evidence type="ECO:0000256" key="7">
    <source>
        <dbReference type="ARBA" id="ARBA00023136"/>
    </source>
</evidence>
<accession>A0ABY8QGL9</accession>
<dbReference type="PRINTS" id="PR01488">
    <property type="entry name" value="RTXTOXINA"/>
</dbReference>